<dbReference type="EMBL" id="LR134355">
    <property type="protein sequence ID" value="VEG48063.1"/>
    <property type="molecule type" value="Genomic_DNA"/>
</dbReference>
<organism evidence="1 2">
    <name type="scientific">Mycolicibacterium chitae</name>
    <name type="common">Mycobacterium chitae</name>
    <dbReference type="NCBI Taxonomy" id="1792"/>
    <lineage>
        <taxon>Bacteria</taxon>
        <taxon>Bacillati</taxon>
        <taxon>Actinomycetota</taxon>
        <taxon>Actinomycetes</taxon>
        <taxon>Mycobacteriales</taxon>
        <taxon>Mycobacteriaceae</taxon>
        <taxon>Mycolicibacterium</taxon>
    </lineage>
</organism>
<dbReference type="PANTHER" id="PTHR43434:SF19">
    <property type="entry name" value="PHOSPHONOACETALDEHYDE HYDROLASE"/>
    <property type="match status" value="1"/>
</dbReference>
<dbReference type="GO" id="GO:0008967">
    <property type="term" value="F:phosphoglycolate phosphatase activity"/>
    <property type="evidence" value="ECO:0007669"/>
    <property type="project" value="TreeGrafter"/>
</dbReference>
<keyword evidence="1" id="KW-0378">Hydrolase</keyword>
<dbReference type="InterPro" id="IPR036412">
    <property type="entry name" value="HAD-like_sf"/>
</dbReference>
<evidence type="ECO:0000313" key="2">
    <source>
        <dbReference type="Proteomes" id="UP000282551"/>
    </source>
</evidence>
<accession>A0A3S4RGZ7</accession>
<dbReference type="Gene3D" id="1.10.150.240">
    <property type="entry name" value="Putative phosphatase, domain 2"/>
    <property type="match status" value="1"/>
</dbReference>
<proteinExistence type="predicted"/>
<evidence type="ECO:0000313" key="1">
    <source>
        <dbReference type="EMBL" id="VEG48063.1"/>
    </source>
</evidence>
<dbReference type="InterPro" id="IPR050155">
    <property type="entry name" value="HAD-like_hydrolase_sf"/>
</dbReference>
<dbReference type="PANTHER" id="PTHR43434">
    <property type="entry name" value="PHOSPHOGLYCOLATE PHOSPHATASE"/>
    <property type="match status" value="1"/>
</dbReference>
<dbReference type="OrthoDB" id="5504491at2"/>
<dbReference type="EC" id="3.11.1.1" evidence="1"/>
<dbReference type="InterPro" id="IPR023214">
    <property type="entry name" value="HAD_sf"/>
</dbReference>
<dbReference type="Gene3D" id="3.40.50.1000">
    <property type="entry name" value="HAD superfamily/HAD-like"/>
    <property type="match status" value="1"/>
</dbReference>
<reference evidence="1 2" key="1">
    <citation type="submission" date="2018-12" db="EMBL/GenBank/DDBJ databases">
        <authorList>
            <consortium name="Pathogen Informatics"/>
        </authorList>
    </citation>
    <scope>NUCLEOTIDE SEQUENCE [LARGE SCALE GENOMIC DNA]</scope>
    <source>
        <strain evidence="1 2">NCTC10485</strain>
    </source>
</reference>
<dbReference type="SFLD" id="SFLDG01129">
    <property type="entry name" value="C1.5:_HAD__Beta-PGM__Phosphata"/>
    <property type="match status" value="1"/>
</dbReference>
<dbReference type="Proteomes" id="UP000282551">
    <property type="component" value="Chromosome"/>
</dbReference>
<protein>
    <submittedName>
        <fullName evidence="1">Phosphonoacetaldehyde hydrolase</fullName>
        <ecNumber evidence="1">3.11.1.1</ecNumber>
    </submittedName>
</protein>
<dbReference type="RefSeq" id="WP_126333908.1">
    <property type="nucleotide sequence ID" value="NZ_AP022604.1"/>
</dbReference>
<keyword evidence="2" id="KW-1185">Reference proteome</keyword>
<dbReference type="Pfam" id="PF00702">
    <property type="entry name" value="Hydrolase"/>
    <property type="match status" value="1"/>
</dbReference>
<dbReference type="InterPro" id="IPR022468">
    <property type="entry name" value="PhnX-like"/>
</dbReference>
<dbReference type="GO" id="GO:0050194">
    <property type="term" value="F:phosphonoacetaldehyde hydrolase activity"/>
    <property type="evidence" value="ECO:0007669"/>
    <property type="project" value="UniProtKB-EC"/>
</dbReference>
<dbReference type="SUPFAM" id="SSF56784">
    <property type="entry name" value="HAD-like"/>
    <property type="match status" value="1"/>
</dbReference>
<dbReference type="InterPro" id="IPR023198">
    <property type="entry name" value="PGP-like_dom2"/>
</dbReference>
<dbReference type="GO" id="GO:0006281">
    <property type="term" value="P:DNA repair"/>
    <property type="evidence" value="ECO:0007669"/>
    <property type="project" value="TreeGrafter"/>
</dbReference>
<dbReference type="SFLD" id="SFLDS00003">
    <property type="entry name" value="Haloacid_Dehalogenase"/>
    <property type="match status" value="1"/>
</dbReference>
<sequence>MIDLAVFDIAGTTLDEGHQVYRVLRQCVEDRGATITDAQFRNWMGTEKRSAITNLLTLGGVEADTGTVDEAYGWFVDALARAYREQPPSPFPGVAEVIADLRGRGVKVGLSTGFSTDVAESLLTGIGWTVGGADATLDALVCADQVAQGRPAPYMIHEAMQRTGVLDVHRVLAAGDTIVDLQAAHHAGVIGVGVLTGSVPAEILKEQPHAHVLSSLADLPTIPEYATLG</sequence>
<dbReference type="GO" id="GO:0005829">
    <property type="term" value="C:cytosol"/>
    <property type="evidence" value="ECO:0007669"/>
    <property type="project" value="TreeGrafter"/>
</dbReference>
<gene>
    <name evidence="1" type="primary">phnX</name>
    <name evidence="1" type="ORF">NCTC10485_02356</name>
</gene>
<dbReference type="NCBIfam" id="TIGR03351">
    <property type="entry name" value="PhnX-like"/>
    <property type="match status" value="1"/>
</dbReference>
<name>A0A3S4RGZ7_MYCCI</name>
<dbReference type="AlphaFoldDB" id="A0A3S4RGZ7"/>